<name>A0A915A067_PARUN</name>
<keyword evidence="1" id="KW-1185">Reference proteome</keyword>
<dbReference type="AlphaFoldDB" id="A0A915A067"/>
<accession>A0A915A067</accession>
<sequence length="70" mass="8081">PLSYHCLLSGHSHHAFLTKTRKTIGQYNIGWQIRNTPENLWFIGERLTSTIVKVRNSELDSLSKQNFLLA</sequence>
<protein>
    <submittedName>
        <fullName evidence="2">Metallophosphoesterase</fullName>
    </submittedName>
</protein>
<organism evidence="1 2">
    <name type="scientific">Parascaris univalens</name>
    <name type="common">Nematode worm</name>
    <dbReference type="NCBI Taxonomy" id="6257"/>
    <lineage>
        <taxon>Eukaryota</taxon>
        <taxon>Metazoa</taxon>
        <taxon>Ecdysozoa</taxon>
        <taxon>Nematoda</taxon>
        <taxon>Chromadorea</taxon>
        <taxon>Rhabditida</taxon>
        <taxon>Spirurina</taxon>
        <taxon>Ascaridomorpha</taxon>
        <taxon>Ascaridoidea</taxon>
        <taxon>Ascarididae</taxon>
        <taxon>Parascaris</taxon>
    </lineage>
</organism>
<reference evidence="2" key="1">
    <citation type="submission" date="2022-11" db="UniProtKB">
        <authorList>
            <consortium name="WormBaseParasite"/>
        </authorList>
    </citation>
    <scope>IDENTIFICATION</scope>
</reference>
<evidence type="ECO:0000313" key="1">
    <source>
        <dbReference type="Proteomes" id="UP000887569"/>
    </source>
</evidence>
<evidence type="ECO:0000313" key="2">
    <source>
        <dbReference type="WBParaSite" id="PgE097_g004_t01"/>
    </source>
</evidence>
<proteinExistence type="predicted"/>
<dbReference type="Proteomes" id="UP000887569">
    <property type="component" value="Unplaced"/>
</dbReference>
<dbReference type="WBParaSite" id="PgE097_g004_t01">
    <property type="protein sequence ID" value="PgE097_g004_t01"/>
    <property type="gene ID" value="PgE097_g004"/>
</dbReference>